<dbReference type="EMBL" id="CAMAPE010000031">
    <property type="protein sequence ID" value="CAH9093885.1"/>
    <property type="molecule type" value="Genomic_DNA"/>
</dbReference>
<evidence type="ECO:0000313" key="2">
    <source>
        <dbReference type="EMBL" id="CAH9093885.1"/>
    </source>
</evidence>
<keyword evidence="3" id="KW-1185">Reference proteome</keyword>
<dbReference type="PANTHER" id="PTHR39104">
    <property type="entry name" value="AMINO ACID-LIGASE"/>
    <property type="match status" value="1"/>
</dbReference>
<comment type="caution">
    <text evidence="2">The sequence shown here is derived from an EMBL/GenBank/DDBJ whole genome shotgun (WGS) entry which is preliminary data.</text>
</comment>
<dbReference type="Proteomes" id="UP001152484">
    <property type="component" value="Unassembled WGS sequence"/>
</dbReference>
<reference evidence="2" key="1">
    <citation type="submission" date="2022-07" db="EMBL/GenBank/DDBJ databases">
        <authorList>
            <person name="Macas J."/>
            <person name="Novak P."/>
            <person name="Neumann P."/>
        </authorList>
    </citation>
    <scope>NUCLEOTIDE SEQUENCE</scope>
</reference>
<feature type="compositionally biased region" description="Basic and acidic residues" evidence="1">
    <location>
        <begin position="163"/>
        <end position="172"/>
    </location>
</feature>
<sequence>MAEEKKKTIKLFCPSIAKLVPVVALEDQRLDLGLIARTFGIEPATLKLNGHFVSRGIDLIASSVTWKSLISFFSTRGFSTGTSDSDALIVDGKLSKLGSKRSSDFVDRRVPQSLCLKRKLGLDRSSAPLKRTRMNESNTDLTETNPVFVTKGDRHLPCSLVSDEAKRRREEDMGVASPLKKIRN</sequence>
<dbReference type="PANTHER" id="PTHR39104:SF1">
    <property type="entry name" value="AMINO ACID-LIGASE"/>
    <property type="match status" value="1"/>
</dbReference>
<organism evidence="2 3">
    <name type="scientific">Cuscuta europaea</name>
    <name type="common">European dodder</name>
    <dbReference type="NCBI Taxonomy" id="41803"/>
    <lineage>
        <taxon>Eukaryota</taxon>
        <taxon>Viridiplantae</taxon>
        <taxon>Streptophyta</taxon>
        <taxon>Embryophyta</taxon>
        <taxon>Tracheophyta</taxon>
        <taxon>Spermatophyta</taxon>
        <taxon>Magnoliopsida</taxon>
        <taxon>eudicotyledons</taxon>
        <taxon>Gunneridae</taxon>
        <taxon>Pentapetalae</taxon>
        <taxon>asterids</taxon>
        <taxon>lamiids</taxon>
        <taxon>Solanales</taxon>
        <taxon>Convolvulaceae</taxon>
        <taxon>Cuscuteae</taxon>
        <taxon>Cuscuta</taxon>
        <taxon>Cuscuta subgen. Cuscuta</taxon>
    </lineage>
</organism>
<evidence type="ECO:0000256" key="1">
    <source>
        <dbReference type="SAM" id="MobiDB-lite"/>
    </source>
</evidence>
<proteinExistence type="predicted"/>
<name>A0A9P0ZB29_CUSEU</name>
<dbReference type="OrthoDB" id="751983at2759"/>
<gene>
    <name evidence="2" type="ORF">CEURO_LOCUS12483</name>
</gene>
<dbReference type="AlphaFoldDB" id="A0A9P0ZB29"/>
<evidence type="ECO:0000313" key="3">
    <source>
        <dbReference type="Proteomes" id="UP001152484"/>
    </source>
</evidence>
<accession>A0A9P0ZB29</accession>
<feature type="region of interest" description="Disordered" evidence="1">
    <location>
        <begin position="162"/>
        <end position="184"/>
    </location>
</feature>
<protein>
    <submittedName>
        <fullName evidence="2">Uncharacterized protein</fullName>
    </submittedName>
</protein>